<evidence type="ECO:0000256" key="1">
    <source>
        <dbReference type="SAM" id="Phobius"/>
    </source>
</evidence>
<keyword evidence="1" id="KW-0472">Membrane</keyword>
<comment type="caution">
    <text evidence="2">The sequence shown here is derived from an EMBL/GenBank/DDBJ whole genome shotgun (WGS) entry which is preliminary data.</text>
</comment>
<dbReference type="AlphaFoldDB" id="A0A919XN20"/>
<organism evidence="2 3">
    <name type="scientific">Paenibacillus albilobatus</name>
    <dbReference type="NCBI Taxonomy" id="2716884"/>
    <lineage>
        <taxon>Bacteria</taxon>
        <taxon>Bacillati</taxon>
        <taxon>Bacillota</taxon>
        <taxon>Bacilli</taxon>
        <taxon>Bacillales</taxon>
        <taxon>Paenibacillaceae</taxon>
        <taxon>Paenibacillus</taxon>
    </lineage>
</organism>
<dbReference type="InterPro" id="IPR010288">
    <property type="entry name" value="EcsB_ABC"/>
</dbReference>
<name>A0A919XN20_9BACL</name>
<feature type="transmembrane region" description="Helical" evidence="1">
    <location>
        <begin position="101"/>
        <end position="122"/>
    </location>
</feature>
<dbReference type="Proteomes" id="UP000679779">
    <property type="component" value="Unassembled WGS sequence"/>
</dbReference>
<keyword evidence="3" id="KW-1185">Reference proteome</keyword>
<evidence type="ECO:0000313" key="2">
    <source>
        <dbReference type="EMBL" id="GIO33810.1"/>
    </source>
</evidence>
<dbReference type="GO" id="GO:0016020">
    <property type="term" value="C:membrane"/>
    <property type="evidence" value="ECO:0007669"/>
    <property type="project" value="InterPro"/>
</dbReference>
<feature type="transmembrane region" description="Helical" evidence="1">
    <location>
        <begin position="191"/>
        <end position="210"/>
    </location>
</feature>
<dbReference type="PIRSF" id="PIRSF037259">
    <property type="entry name" value="EcsB_ABC"/>
    <property type="match status" value="1"/>
</dbReference>
<keyword evidence="1" id="KW-1133">Transmembrane helix</keyword>
<dbReference type="RefSeq" id="WP_160043833.1">
    <property type="nucleotide sequence ID" value="NZ_BORQ01000007.1"/>
</dbReference>
<feature type="transmembrane region" description="Helical" evidence="1">
    <location>
        <begin position="347"/>
        <end position="368"/>
    </location>
</feature>
<proteinExistence type="predicted"/>
<feature type="transmembrane region" description="Helical" evidence="1">
    <location>
        <begin position="374"/>
        <end position="395"/>
    </location>
</feature>
<feature type="transmembrane region" description="Helical" evidence="1">
    <location>
        <begin position="304"/>
        <end position="326"/>
    </location>
</feature>
<reference evidence="2" key="1">
    <citation type="submission" date="2021-03" db="EMBL/GenBank/DDBJ databases">
        <title>Antimicrobial resistance genes in bacteria isolated from Japanese honey, and their potential for conferring macrolide and lincosamide resistance in the American foulbrood pathogen Paenibacillus larvae.</title>
        <authorList>
            <person name="Okamoto M."/>
            <person name="Kumagai M."/>
            <person name="Kanamori H."/>
            <person name="Takamatsu D."/>
        </authorList>
    </citation>
    <scope>NUCLEOTIDE SEQUENCE</scope>
    <source>
        <strain evidence="2">J2TS6</strain>
    </source>
</reference>
<keyword evidence="1" id="KW-0812">Transmembrane</keyword>
<feature type="transmembrane region" description="Helical" evidence="1">
    <location>
        <begin position="166"/>
        <end position="185"/>
    </location>
</feature>
<feature type="transmembrane region" description="Helical" evidence="1">
    <location>
        <begin position="281"/>
        <end position="298"/>
    </location>
</feature>
<feature type="transmembrane region" description="Helical" evidence="1">
    <location>
        <begin position="58"/>
        <end position="80"/>
    </location>
</feature>
<dbReference type="EMBL" id="BORQ01000007">
    <property type="protein sequence ID" value="GIO33810.1"/>
    <property type="molecule type" value="Genomic_DNA"/>
</dbReference>
<feature type="transmembrane region" description="Helical" evidence="1">
    <location>
        <begin position="20"/>
        <end position="46"/>
    </location>
</feature>
<gene>
    <name evidence="2" type="ORF">J2TS6_49510</name>
</gene>
<feature type="transmembrane region" description="Helical" evidence="1">
    <location>
        <begin position="134"/>
        <end position="154"/>
    </location>
</feature>
<dbReference type="Pfam" id="PF05975">
    <property type="entry name" value="EcsB"/>
    <property type="match status" value="1"/>
</dbReference>
<sequence length="407" mass="46196">MDLMKLRAERRSRFWGKEVLPYLGYVFQSGVAVLFMFALIAFSAWYTAFVQHLPAGLPIRWIMLVLLVPLTVNSSFRTYLVPADSVFLLPQESRMASYFKGSWIGGVVYKLLVLAIIFLILWPLYVRSDVNPKSFWLFLIVLVGLKLLASHGCWKELRMVSRKAALAYRLLRYVALALSVAAWMWQPAGRSLIFIALLAVTYLAALRIPAKHPVAWERLIAQEKVQVGRVLMILGWFVNVPGREQRVYARKWLSWAGNGIPWKPETAYRYLLVKSFVRSDILGIVLRVGILAAFLAWWQRGGIVGSVIYLFFVFLAGVQLSSLLRFHSESFWLHVYPIAPGSRRSNAVKLAFQIQLLFAAVTWLPLLGAGPGRFGAVFMTLAGGIVLCLLFRFFANRKKASDDEDED</sequence>
<accession>A0A919XN20</accession>
<evidence type="ECO:0000313" key="3">
    <source>
        <dbReference type="Proteomes" id="UP000679779"/>
    </source>
</evidence>
<protein>
    <submittedName>
        <fullName evidence="2">ABC transporter permease</fullName>
    </submittedName>
</protein>